<name>A0ABS1W5Y0_9ACTN</name>
<accession>A0ABS1W5Y0</accession>
<comment type="caution">
    <text evidence="1">The sequence shown here is derived from an EMBL/GenBank/DDBJ whole genome shotgun (WGS) entry which is preliminary data.</text>
</comment>
<sequence length="101" mass="11097">MPHLFTHHRLPGGGDLQIMEWLSPAPPTEAATFHAAIVSRSPSVAALNDIFRRIHAQAIHDLPWCGPLDTNPANVMLAGICREQCVGTLFSMRNSCVLRRS</sequence>
<evidence type="ECO:0000313" key="1">
    <source>
        <dbReference type="EMBL" id="MBL7262145.1"/>
    </source>
</evidence>
<organism evidence="1 2">
    <name type="scientific">Paractinoplanes lichenicola</name>
    <dbReference type="NCBI Taxonomy" id="2802976"/>
    <lineage>
        <taxon>Bacteria</taxon>
        <taxon>Bacillati</taxon>
        <taxon>Actinomycetota</taxon>
        <taxon>Actinomycetes</taxon>
        <taxon>Micromonosporales</taxon>
        <taxon>Micromonosporaceae</taxon>
        <taxon>Paractinoplanes</taxon>
    </lineage>
</organism>
<reference evidence="1 2" key="1">
    <citation type="submission" date="2021-01" db="EMBL/GenBank/DDBJ databases">
        <title>Actinoplanes sp. nov. LDG1-01 isolated from lichen.</title>
        <authorList>
            <person name="Saeng-In P."/>
            <person name="Phongsopitanun W."/>
            <person name="Kanchanasin P."/>
            <person name="Yuki M."/>
            <person name="Kudo T."/>
            <person name="Ohkuma M."/>
            <person name="Tanasupawat S."/>
        </authorList>
    </citation>
    <scope>NUCLEOTIDE SEQUENCE [LARGE SCALE GENOMIC DNA]</scope>
    <source>
        <strain evidence="1 2">LDG1-01</strain>
    </source>
</reference>
<dbReference type="EMBL" id="JAENHO010000027">
    <property type="protein sequence ID" value="MBL7262145.1"/>
    <property type="molecule type" value="Genomic_DNA"/>
</dbReference>
<protein>
    <submittedName>
        <fullName evidence="1">Uncharacterized protein</fullName>
    </submittedName>
</protein>
<dbReference type="Proteomes" id="UP000598996">
    <property type="component" value="Unassembled WGS sequence"/>
</dbReference>
<dbReference type="RefSeq" id="WP_203078691.1">
    <property type="nucleotide sequence ID" value="NZ_JAENHO010000027.1"/>
</dbReference>
<gene>
    <name evidence="1" type="ORF">JKJ07_48530</name>
</gene>
<proteinExistence type="predicted"/>
<keyword evidence="2" id="KW-1185">Reference proteome</keyword>
<evidence type="ECO:0000313" key="2">
    <source>
        <dbReference type="Proteomes" id="UP000598996"/>
    </source>
</evidence>